<reference evidence="2" key="1">
    <citation type="journal article" date="2015" name="Nature">
        <title>Complex archaea that bridge the gap between prokaryotes and eukaryotes.</title>
        <authorList>
            <person name="Spang A."/>
            <person name="Saw J.H."/>
            <person name="Jorgensen S.L."/>
            <person name="Zaremba-Niedzwiedzka K."/>
            <person name="Martijn J."/>
            <person name="Lind A.E."/>
            <person name="van Eijk R."/>
            <person name="Schleper C."/>
            <person name="Guy L."/>
            <person name="Ettema T.J."/>
        </authorList>
    </citation>
    <scope>NUCLEOTIDE SEQUENCE</scope>
</reference>
<dbReference type="AlphaFoldDB" id="A0A0F9BZ15"/>
<comment type="caution">
    <text evidence="2">The sequence shown here is derived from an EMBL/GenBank/DDBJ whole genome shotgun (WGS) entry which is preliminary data.</text>
</comment>
<feature type="non-terminal residue" evidence="2">
    <location>
        <position position="363"/>
    </location>
</feature>
<feature type="region of interest" description="Disordered" evidence="1">
    <location>
        <begin position="1"/>
        <end position="52"/>
    </location>
</feature>
<evidence type="ECO:0000313" key="2">
    <source>
        <dbReference type="EMBL" id="KKL27175.1"/>
    </source>
</evidence>
<feature type="compositionally biased region" description="Basic and acidic residues" evidence="1">
    <location>
        <begin position="18"/>
        <end position="31"/>
    </location>
</feature>
<proteinExistence type="predicted"/>
<dbReference type="EMBL" id="LAZR01035562">
    <property type="protein sequence ID" value="KKL27175.1"/>
    <property type="molecule type" value="Genomic_DNA"/>
</dbReference>
<evidence type="ECO:0000256" key="1">
    <source>
        <dbReference type="SAM" id="MobiDB-lite"/>
    </source>
</evidence>
<organism evidence="2">
    <name type="scientific">marine sediment metagenome</name>
    <dbReference type="NCBI Taxonomy" id="412755"/>
    <lineage>
        <taxon>unclassified sequences</taxon>
        <taxon>metagenomes</taxon>
        <taxon>ecological metagenomes</taxon>
    </lineage>
</organism>
<gene>
    <name evidence="2" type="ORF">LCGC14_2387800</name>
</gene>
<accession>A0A0F9BZ15</accession>
<protein>
    <submittedName>
        <fullName evidence="2">Uncharacterized protein</fullName>
    </submittedName>
</protein>
<name>A0A0F9BZ15_9ZZZZ</name>
<sequence length="363" mass="39620">MALFDDAPQTGEPAQRATPDDALRRFRRVEQRQQPTRRRPVKFGSRFESPTQKERWNQRLFQADIRRRAQSAIEQARKQLPSRLGRLREAGISPEMRAEREKTVRALDPLTRARAALIKEGAKPWQADIQIQGALEFLRLREKELDKRAAMFGQRPAEGTPSYIQAERNAAAQIDKATLNMLEMASPQPGQFTRVLGRSIKGIESVALGLEGGINELLASKGLGVDVPGVYEGKPEQIEIRKLIESPIREEDLETIGKIPIAGPALEREIDALTTPIGMATILAFPVFVAAGAVGGVAAATGAKELGADETTQIAVQIAANILTPGAGVVPAKVAARVPKTLVRSVLESPGFRQGIRSLNRTI</sequence>